<protein>
    <submittedName>
        <fullName evidence="1">Uncharacterized protein</fullName>
    </submittedName>
</protein>
<accession>A0A0E9XZL3</accession>
<proteinExistence type="predicted"/>
<sequence>MQRGQASTSAAVALASEGSLVSVKQPYVPTTWPAMEIIDILSLQTSSSRSFSSETHFLTVSKEICGLLVMLGKSPGPGGSKRDLELWRKWMYSSVCERCSSSVSLLLSSAISCSSRSRSPSARLTATFS</sequence>
<dbReference type="AlphaFoldDB" id="A0A0E9XZL3"/>
<evidence type="ECO:0000313" key="1">
    <source>
        <dbReference type="EMBL" id="JAI08090.1"/>
    </source>
</evidence>
<reference evidence="1" key="1">
    <citation type="submission" date="2014-11" db="EMBL/GenBank/DDBJ databases">
        <authorList>
            <person name="Amaro Gonzalez C."/>
        </authorList>
    </citation>
    <scope>NUCLEOTIDE SEQUENCE</scope>
</reference>
<name>A0A0E9XZL3_ANGAN</name>
<reference evidence="1" key="2">
    <citation type="journal article" date="2015" name="Fish Shellfish Immunol.">
        <title>Early steps in the European eel (Anguilla anguilla)-Vibrio vulnificus interaction in the gills: Role of the RtxA13 toxin.</title>
        <authorList>
            <person name="Callol A."/>
            <person name="Pajuelo D."/>
            <person name="Ebbesson L."/>
            <person name="Teles M."/>
            <person name="MacKenzie S."/>
            <person name="Amaro C."/>
        </authorList>
    </citation>
    <scope>NUCLEOTIDE SEQUENCE</scope>
</reference>
<organism evidence="1">
    <name type="scientific">Anguilla anguilla</name>
    <name type="common">European freshwater eel</name>
    <name type="synonym">Muraena anguilla</name>
    <dbReference type="NCBI Taxonomy" id="7936"/>
    <lineage>
        <taxon>Eukaryota</taxon>
        <taxon>Metazoa</taxon>
        <taxon>Chordata</taxon>
        <taxon>Craniata</taxon>
        <taxon>Vertebrata</taxon>
        <taxon>Euteleostomi</taxon>
        <taxon>Actinopterygii</taxon>
        <taxon>Neopterygii</taxon>
        <taxon>Teleostei</taxon>
        <taxon>Anguilliformes</taxon>
        <taxon>Anguillidae</taxon>
        <taxon>Anguilla</taxon>
    </lineage>
</organism>
<dbReference type="EMBL" id="GBXM01000488">
    <property type="protein sequence ID" value="JAI08090.1"/>
    <property type="molecule type" value="Transcribed_RNA"/>
</dbReference>